<protein>
    <submittedName>
        <fullName evidence="2">Esterase</fullName>
    </submittedName>
</protein>
<evidence type="ECO:0000313" key="3">
    <source>
        <dbReference type="Proteomes" id="UP000241362"/>
    </source>
</evidence>
<dbReference type="InterPro" id="IPR000073">
    <property type="entry name" value="AB_hydrolase_1"/>
</dbReference>
<keyword evidence="3" id="KW-1185">Reference proteome</keyword>
<name>A0A2T4J687_FUSBL</name>
<reference evidence="2 3" key="1">
    <citation type="submission" date="2018-03" db="EMBL/GenBank/DDBJ databases">
        <title>Rhodobacter blasticus.</title>
        <authorList>
            <person name="Meyer T.E."/>
            <person name="Miller S."/>
            <person name="Lodha T."/>
            <person name="Gandham S."/>
            <person name="Chintalapati S."/>
            <person name="Chintalapati V.R."/>
        </authorList>
    </citation>
    <scope>NUCLEOTIDE SEQUENCE [LARGE SCALE GENOMIC DNA]</scope>
    <source>
        <strain evidence="2 3">DSM 2131</strain>
    </source>
</reference>
<sequence>MAEVLLVPGSCHGAWCWHRVIPALAALGHSARAIDLPGRGADAATVTLDDLAAAIVAALDRPTVVVGHSAAGYAITAAAERDPANMAALVYLCAYVPVSGQSLAQMRRAGPRQPLAGSYRLDAARTVFSFDPARVDDLFYHDCPAEDRALAARCLAPEPIAPQETPLRLTARSQDLPRHYIACTEDRAIPPEYQAVMAASVQEANRTALPSSHSPFFAMPQALAARIDRIAGGLSAAGRGDMVAPVPKG</sequence>
<evidence type="ECO:0000259" key="1">
    <source>
        <dbReference type="Pfam" id="PF12697"/>
    </source>
</evidence>
<organism evidence="2 3">
    <name type="scientific">Fuscovulum blasticum DSM 2131</name>
    <dbReference type="NCBI Taxonomy" id="1188250"/>
    <lineage>
        <taxon>Bacteria</taxon>
        <taxon>Pseudomonadati</taxon>
        <taxon>Pseudomonadota</taxon>
        <taxon>Alphaproteobacteria</taxon>
        <taxon>Rhodobacterales</taxon>
        <taxon>Paracoccaceae</taxon>
        <taxon>Pseudogemmobacter</taxon>
    </lineage>
</organism>
<comment type="caution">
    <text evidence="2">The sequence shown here is derived from an EMBL/GenBank/DDBJ whole genome shotgun (WGS) entry which is preliminary data.</text>
</comment>
<dbReference type="InterPro" id="IPR052897">
    <property type="entry name" value="Sec-Metab_Biosynth_Hydrolase"/>
</dbReference>
<dbReference type="PANTHER" id="PTHR37017">
    <property type="entry name" value="AB HYDROLASE-1 DOMAIN-CONTAINING PROTEIN-RELATED"/>
    <property type="match status" value="1"/>
</dbReference>
<feature type="domain" description="AB hydrolase-1" evidence="1">
    <location>
        <begin position="4"/>
        <end position="225"/>
    </location>
</feature>
<dbReference type="Proteomes" id="UP000241362">
    <property type="component" value="Unassembled WGS sequence"/>
</dbReference>
<evidence type="ECO:0000313" key="2">
    <source>
        <dbReference type="EMBL" id="PTE13402.1"/>
    </source>
</evidence>
<dbReference type="SUPFAM" id="SSF53474">
    <property type="entry name" value="alpha/beta-Hydrolases"/>
    <property type="match status" value="1"/>
</dbReference>
<dbReference type="EMBL" id="PZKE01000014">
    <property type="protein sequence ID" value="PTE13402.1"/>
    <property type="molecule type" value="Genomic_DNA"/>
</dbReference>
<accession>A0A2T4J687</accession>
<gene>
    <name evidence="2" type="ORF">C5F44_13735</name>
</gene>
<dbReference type="InterPro" id="IPR029058">
    <property type="entry name" value="AB_hydrolase_fold"/>
</dbReference>
<dbReference type="Pfam" id="PF12697">
    <property type="entry name" value="Abhydrolase_6"/>
    <property type="match status" value="1"/>
</dbReference>
<dbReference type="PANTHER" id="PTHR37017:SF11">
    <property type="entry name" value="ESTERASE_LIPASE_THIOESTERASE DOMAIN-CONTAINING PROTEIN"/>
    <property type="match status" value="1"/>
</dbReference>
<dbReference type="AlphaFoldDB" id="A0A2T4J687"/>
<dbReference type="RefSeq" id="WP_107674116.1">
    <property type="nucleotide sequence ID" value="NZ_PZKE01000014.1"/>
</dbReference>
<dbReference type="Gene3D" id="3.40.50.1820">
    <property type="entry name" value="alpha/beta hydrolase"/>
    <property type="match status" value="1"/>
</dbReference>
<proteinExistence type="predicted"/>